<evidence type="ECO:0000256" key="1">
    <source>
        <dbReference type="SAM" id="SignalP"/>
    </source>
</evidence>
<protein>
    <submittedName>
        <fullName evidence="2">Uncharacterized protein</fullName>
    </submittedName>
</protein>
<dbReference type="OrthoDB" id="1888412at2"/>
<name>A0A1S1V3C7_9FIRM</name>
<sequence>MKIKKYLAVLSICFLSLITLSANSSYADAMTETEPNNTINEAEVIERNNHNPAEFIKGNNSSQRVVSGTIDEADQDWYKVYLPKDSNTILSVNSKVYPIFEIYDEDLNTIMLKYLITL</sequence>
<dbReference type="EMBL" id="MKIE01000025">
    <property type="protein sequence ID" value="OHW61211.1"/>
    <property type="molecule type" value="Genomic_DNA"/>
</dbReference>
<keyword evidence="1" id="KW-0732">Signal</keyword>
<accession>A0A1S1V3C7</accession>
<feature type="chain" id="PRO_5012774538" evidence="1">
    <location>
        <begin position="28"/>
        <end position="118"/>
    </location>
</feature>
<feature type="signal peptide" evidence="1">
    <location>
        <begin position="1"/>
        <end position="27"/>
    </location>
</feature>
<dbReference type="AlphaFoldDB" id="A0A1S1V3C7"/>
<proteinExistence type="predicted"/>
<keyword evidence="3" id="KW-1185">Reference proteome</keyword>
<organism evidence="2 3">
    <name type="scientific">Andreesenia angusta</name>
    <dbReference type="NCBI Taxonomy" id="39480"/>
    <lineage>
        <taxon>Bacteria</taxon>
        <taxon>Bacillati</taxon>
        <taxon>Bacillota</taxon>
        <taxon>Tissierellia</taxon>
        <taxon>Tissierellales</taxon>
        <taxon>Gottschalkiaceae</taxon>
        <taxon>Andreesenia</taxon>
    </lineage>
</organism>
<gene>
    <name evidence="2" type="ORF">EUAN_24360</name>
</gene>
<comment type="caution">
    <text evidence="2">The sequence shown here is derived from an EMBL/GenBank/DDBJ whole genome shotgun (WGS) entry which is preliminary data.</text>
</comment>
<dbReference type="STRING" id="39480.EUAN_24360"/>
<evidence type="ECO:0000313" key="3">
    <source>
        <dbReference type="Proteomes" id="UP000180254"/>
    </source>
</evidence>
<dbReference type="Proteomes" id="UP000180254">
    <property type="component" value="Unassembled WGS sequence"/>
</dbReference>
<dbReference type="Gene3D" id="2.60.120.380">
    <property type="match status" value="1"/>
</dbReference>
<reference evidence="2 3" key="1">
    <citation type="submission" date="2016-09" db="EMBL/GenBank/DDBJ databases">
        <title>Genome sequence of Eubacterium angustum.</title>
        <authorList>
            <person name="Poehlein A."/>
            <person name="Daniel R."/>
        </authorList>
    </citation>
    <scope>NUCLEOTIDE SEQUENCE [LARGE SCALE GENOMIC DNA]</scope>
    <source>
        <strain evidence="2 3">DSM 1989</strain>
    </source>
</reference>
<dbReference type="RefSeq" id="WP_084655936.1">
    <property type="nucleotide sequence ID" value="NZ_MKIE01000025.1"/>
</dbReference>
<evidence type="ECO:0000313" key="2">
    <source>
        <dbReference type="EMBL" id="OHW61211.1"/>
    </source>
</evidence>